<dbReference type="RefSeq" id="WP_239518330.1">
    <property type="nucleotide sequence ID" value="NZ_BAAAHT010000014.1"/>
</dbReference>
<comment type="function">
    <text evidence="3">Catalyzes the hydrolysis of 10-formyltetrahydrofolate (formyl-FH4) to formate and tetrahydrofolate (FH4).</text>
</comment>
<organism evidence="6 7">
    <name type="scientific">Subtercola frigoramans</name>
    <dbReference type="NCBI Taxonomy" id="120298"/>
    <lineage>
        <taxon>Bacteria</taxon>
        <taxon>Bacillati</taxon>
        <taxon>Actinomycetota</taxon>
        <taxon>Actinomycetes</taxon>
        <taxon>Micrococcales</taxon>
        <taxon>Microbacteriaceae</taxon>
        <taxon>Subtercola</taxon>
    </lineage>
</organism>
<keyword evidence="7" id="KW-1185">Reference proteome</keyword>
<proteinExistence type="inferred from homology"/>
<dbReference type="InterPro" id="IPR036477">
    <property type="entry name" value="Formyl_transf_N_sf"/>
</dbReference>
<dbReference type="NCBIfam" id="NF004684">
    <property type="entry name" value="PRK06027.1"/>
    <property type="match status" value="1"/>
</dbReference>
<dbReference type="InterPro" id="IPR044074">
    <property type="entry name" value="PurU_ACT"/>
</dbReference>
<dbReference type="InterPro" id="IPR041729">
    <property type="entry name" value="Formyl-FH4-Hydrolase_C"/>
</dbReference>
<dbReference type="PANTHER" id="PTHR42706">
    <property type="entry name" value="FORMYLTETRAHYDROFOLATE DEFORMYLASE"/>
    <property type="match status" value="1"/>
</dbReference>
<dbReference type="InterPro" id="IPR045865">
    <property type="entry name" value="ACT-like_dom_sf"/>
</dbReference>
<dbReference type="Proteomes" id="UP000776164">
    <property type="component" value="Unassembled WGS sequence"/>
</dbReference>
<dbReference type="SUPFAM" id="SSF55021">
    <property type="entry name" value="ACT-like"/>
    <property type="match status" value="1"/>
</dbReference>
<feature type="domain" description="ACT" evidence="5">
    <location>
        <begin position="44"/>
        <end position="132"/>
    </location>
</feature>
<dbReference type="EMBL" id="JAFBBU010000001">
    <property type="protein sequence ID" value="MBM7473354.1"/>
    <property type="molecule type" value="Genomic_DNA"/>
</dbReference>
<dbReference type="InterPro" id="IPR002376">
    <property type="entry name" value="Formyl_transf_N"/>
</dbReference>
<dbReference type="EC" id="3.5.1.10" evidence="3 4"/>
<dbReference type="Pfam" id="PF00551">
    <property type="entry name" value="Formyl_trans_N"/>
    <property type="match status" value="1"/>
</dbReference>
<dbReference type="PROSITE" id="PS51671">
    <property type="entry name" value="ACT"/>
    <property type="match status" value="1"/>
</dbReference>
<dbReference type="SUPFAM" id="SSF53328">
    <property type="entry name" value="Formyltransferase"/>
    <property type="match status" value="1"/>
</dbReference>
<protein>
    <recommendedName>
        <fullName evidence="3 4">Formyltetrahydrofolate deformylase</fullName>
        <ecNumber evidence="3 4">3.5.1.10</ecNumber>
    </recommendedName>
    <alternativeName>
        <fullName evidence="3">Formyl-FH(4) hydrolase</fullName>
    </alternativeName>
</protein>
<comment type="similarity">
    <text evidence="3">Belongs to the PurU family.</text>
</comment>
<keyword evidence="3" id="KW-0658">Purine biosynthesis</keyword>
<dbReference type="PANTHER" id="PTHR42706:SF1">
    <property type="entry name" value="FORMYLTETRAHYDROFOLATE DEFORMYLASE 2, MITOCHONDRIAL"/>
    <property type="match status" value="1"/>
</dbReference>
<evidence type="ECO:0000313" key="7">
    <source>
        <dbReference type="Proteomes" id="UP000776164"/>
    </source>
</evidence>
<evidence type="ECO:0000256" key="2">
    <source>
        <dbReference type="ARBA" id="ARBA00022801"/>
    </source>
</evidence>
<dbReference type="NCBIfam" id="TIGR00655">
    <property type="entry name" value="PurU"/>
    <property type="match status" value="1"/>
</dbReference>
<comment type="caution">
    <text evidence="6">The sequence shown here is derived from an EMBL/GenBank/DDBJ whole genome shotgun (WGS) entry which is preliminary data.</text>
</comment>
<dbReference type="InterPro" id="IPR002912">
    <property type="entry name" value="ACT_dom"/>
</dbReference>
<feature type="active site" evidence="3">
    <location>
        <position position="267"/>
    </location>
</feature>
<accession>A0ABS2L8E9</accession>
<dbReference type="InterPro" id="IPR004810">
    <property type="entry name" value="PurU"/>
</dbReference>
<evidence type="ECO:0000256" key="4">
    <source>
        <dbReference type="NCBIfam" id="TIGR00655"/>
    </source>
</evidence>
<dbReference type="HAMAP" id="MF_01927">
    <property type="entry name" value="PurU"/>
    <property type="match status" value="1"/>
</dbReference>
<evidence type="ECO:0000259" key="5">
    <source>
        <dbReference type="PROSITE" id="PS51671"/>
    </source>
</evidence>
<reference evidence="6 7" key="1">
    <citation type="submission" date="2021-01" db="EMBL/GenBank/DDBJ databases">
        <title>Sequencing the genomes of 1000 actinobacteria strains.</title>
        <authorList>
            <person name="Klenk H.-P."/>
        </authorList>
    </citation>
    <scope>NUCLEOTIDE SEQUENCE [LARGE SCALE GENOMIC DNA]</scope>
    <source>
        <strain evidence="6 7">DSM 13057</strain>
    </source>
</reference>
<evidence type="ECO:0000256" key="1">
    <source>
        <dbReference type="ARBA" id="ARBA00022563"/>
    </source>
</evidence>
<sequence length="322" mass="34676">MMPEESPAGGAVHDAPNSTGAFATTATATVTGAGSTAANKDIGRLTIQCADQPGIVAAVAGFLAEHGANIVELGQFSTDSENGEFFQRTVFHREGLAEALPGLTAAFADQVGERFGMTFALTDAATPKRVAIMVSKYDHCLLELLWRNRRNELDMNVTMVISNHPDLAADVASFGIDFVHIPISRATKVESEARALELLTGKVDLVVMARYMQILSADFLDNVGCPVINIHHSFLPAFAGAGPYLKAKERGVKLIGATAHYATATLDEGPIIEQDVVRVSHRDSVGELERRGAEVERSVLARAVQWHCEDRVMTYRNSTTIL</sequence>
<dbReference type="GO" id="GO:0008864">
    <property type="term" value="F:formyltetrahydrofolate deformylase activity"/>
    <property type="evidence" value="ECO:0007669"/>
    <property type="project" value="UniProtKB-EC"/>
</dbReference>
<evidence type="ECO:0000313" key="6">
    <source>
        <dbReference type="EMBL" id="MBM7473354.1"/>
    </source>
</evidence>
<gene>
    <name evidence="3" type="primary">purU</name>
    <name evidence="6" type="ORF">JOE66_002988</name>
</gene>
<dbReference type="PRINTS" id="PR01575">
    <property type="entry name" value="FFH4HYDRLASE"/>
</dbReference>
<dbReference type="CDD" id="cd08648">
    <property type="entry name" value="FMT_core_Formyl-FH4-Hydrolase_C"/>
    <property type="match status" value="1"/>
</dbReference>
<name>A0ABS2L8E9_9MICO</name>
<evidence type="ECO:0000256" key="3">
    <source>
        <dbReference type="HAMAP-Rule" id="MF_01927"/>
    </source>
</evidence>
<keyword evidence="1 3" id="KW-0554">One-carbon metabolism</keyword>
<comment type="pathway">
    <text evidence="3">Purine metabolism; IMP biosynthesis via de novo pathway; formate from 10-formyl-5,6,7,8-tetrahydrofolate: step 1/1.</text>
</comment>
<dbReference type="Gene3D" id="3.30.70.260">
    <property type="match status" value="1"/>
</dbReference>
<dbReference type="Pfam" id="PF01842">
    <property type="entry name" value="ACT"/>
    <property type="match status" value="1"/>
</dbReference>
<keyword evidence="2 3" id="KW-0378">Hydrolase</keyword>
<comment type="catalytic activity">
    <reaction evidence="3">
        <text>(6R)-10-formyltetrahydrofolate + H2O = (6S)-5,6,7,8-tetrahydrofolate + formate + H(+)</text>
        <dbReference type="Rhea" id="RHEA:19833"/>
        <dbReference type="ChEBI" id="CHEBI:15377"/>
        <dbReference type="ChEBI" id="CHEBI:15378"/>
        <dbReference type="ChEBI" id="CHEBI:15740"/>
        <dbReference type="ChEBI" id="CHEBI:57453"/>
        <dbReference type="ChEBI" id="CHEBI:195366"/>
        <dbReference type="EC" id="3.5.1.10"/>
    </reaction>
</comment>
<dbReference type="Gene3D" id="3.40.50.170">
    <property type="entry name" value="Formyl transferase, N-terminal domain"/>
    <property type="match status" value="1"/>
</dbReference>
<dbReference type="CDD" id="cd04875">
    <property type="entry name" value="ACT_F4HF-DF"/>
    <property type="match status" value="1"/>
</dbReference>
<dbReference type="PIRSF" id="PIRSF036480">
    <property type="entry name" value="FormyFH4_hydr"/>
    <property type="match status" value="1"/>
</dbReference>